<dbReference type="AlphaFoldDB" id="A0A0L6JR44"/>
<evidence type="ECO:0000313" key="4">
    <source>
        <dbReference type="Proteomes" id="UP000036923"/>
    </source>
</evidence>
<feature type="transmembrane region" description="Helical" evidence="1">
    <location>
        <begin position="152"/>
        <end position="178"/>
    </location>
</feature>
<proteinExistence type="predicted"/>
<sequence length="388" mass="44551">MIGDNEMKKFLVFLLISLFVMQGIVSKALTEDKDNVLAVYFYSPTCASCASITDFLERLNQSHKNFNLKKYDISDLRNKSLMDKYSEAYKVSSKDYGIVPAIFIRDKYYSDEKTLRNNLEKEINKAGFKTLEIDNSIVNHENDLRRFEGFKVMGVLLAGLANGINPCSMSMLLFFLSLLTVKNIKILKIGFSFIIGKFLAYMLLGTVFFKLLSIFNFSFLNVLMKMLLAVVLLILIIMSIQDFFAAKRERYDRVFLQLPEVLRRFNHRMIKKASGFTKLNIILCISFFLGMITSLGEFLCTGQIYLATIITIFQTDSQLSNQALVYLILFNLGLILPLIILTLIVYKGREIFEVSEAIRERLHIIKITNALIFFLFGTICFAIIILDF</sequence>
<evidence type="ECO:0000259" key="2">
    <source>
        <dbReference type="Pfam" id="PF13386"/>
    </source>
</evidence>
<evidence type="ECO:0000313" key="3">
    <source>
        <dbReference type="EMBL" id="KNY27852.1"/>
    </source>
</evidence>
<keyword evidence="1" id="KW-1133">Transmembrane helix</keyword>
<evidence type="ECO:0000256" key="1">
    <source>
        <dbReference type="SAM" id="Phobius"/>
    </source>
</evidence>
<keyword evidence="1" id="KW-0472">Membrane</keyword>
<accession>A0A0L6JR44</accession>
<dbReference type="Pfam" id="PF13386">
    <property type="entry name" value="DsbD_2"/>
    <property type="match status" value="1"/>
</dbReference>
<keyword evidence="4" id="KW-1185">Reference proteome</keyword>
<feature type="transmembrane region" description="Helical" evidence="1">
    <location>
        <begin position="279"/>
        <end position="312"/>
    </location>
</feature>
<dbReference type="STRING" id="398512.Bccel_3123"/>
<gene>
    <name evidence="3" type="ORF">Bccel_3123</name>
</gene>
<dbReference type="SUPFAM" id="SSF52833">
    <property type="entry name" value="Thioredoxin-like"/>
    <property type="match status" value="1"/>
</dbReference>
<name>A0A0L6JR44_9FIRM</name>
<keyword evidence="1 3" id="KW-0812">Transmembrane</keyword>
<dbReference type="eggNOG" id="COG0785">
    <property type="taxonomic scope" value="Bacteria"/>
</dbReference>
<dbReference type="EMBL" id="LGTC01000001">
    <property type="protein sequence ID" value="KNY27852.1"/>
    <property type="molecule type" value="Genomic_DNA"/>
</dbReference>
<dbReference type="InterPro" id="IPR039447">
    <property type="entry name" value="UreH-like_TM_dom"/>
</dbReference>
<reference evidence="4" key="1">
    <citation type="submission" date="2015-07" db="EMBL/GenBank/DDBJ databases">
        <title>Near-Complete Genome Sequence of the Cellulolytic Bacterium Bacteroides (Pseudobacteroides) cellulosolvens ATCC 35603.</title>
        <authorList>
            <person name="Dassa B."/>
            <person name="Utturkar S.M."/>
            <person name="Klingeman D.M."/>
            <person name="Hurt R.A."/>
            <person name="Keller M."/>
            <person name="Xu J."/>
            <person name="Reddy Y.H.K."/>
            <person name="Borovok I."/>
            <person name="Grinberg I.R."/>
            <person name="Lamed R."/>
            <person name="Zhivin O."/>
            <person name="Bayer E.A."/>
            <person name="Brown S.D."/>
        </authorList>
    </citation>
    <scope>NUCLEOTIDE SEQUENCE [LARGE SCALE GENOMIC DNA]</scope>
    <source>
        <strain evidence="4">DSM 2933</strain>
    </source>
</reference>
<comment type="caution">
    <text evidence="3">The sequence shown here is derived from an EMBL/GenBank/DDBJ whole genome shotgun (WGS) entry which is preliminary data.</text>
</comment>
<dbReference type="Proteomes" id="UP000036923">
    <property type="component" value="Unassembled WGS sequence"/>
</dbReference>
<organism evidence="3 4">
    <name type="scientific">Pseudobacteroides cellulosolvens ATCC 35603 = DSM 2933</name>
    <dbReference type="NCBI Taxonomy" id="398512"/>
    <lineage>
        <taxon>Bacteria</taxon>
        <taxon>Bacillati</taxon>
        <taxon>Bacillota</taxon>
        <taxon>Clostridia</taxon>
        <taxon>Eubacteriales</taxon>
        <taxon>Oscillospiraceae</taxon>
        <taxon>Pseudobacteroides</taxon>
    </lineage>
</organism>
<feature type="transmembrane region" description="Helical" evidence="1">
    <location>
        <begin position="324"/>
        <end position="346"/>
    </location>
</feature>
<dbReference type="Gene3D" id="3.40.30.10">
    <property type="entry name" value="Glutaredoxin"/>
    <property type="match status" value="1"/>
</dbReference>
<protein>
    <submittedName>
        <fullName evidence="3">Cytochrome c biogenesis protein transmembrane region</fullName>
    </submittedName>
</protein>
<dbReference type="InterPro" id="IPR036249">
    <property type="entry name" value="Thioredoxin-like_sf"/>
</dbReference>
<feature type="transmembrane region" description="Helical" evidence="1">
    <location>
        <begin position="367"/>
        <end position="386"/>
    </location>
</feature>
<dbReference type="PATRIC" id="fig|398512.5.peg.3272"/>
<feature type="domain" description="Urease accessory protein UreH-like transmembrane" evidence="2">
    <location>
        <begin position="191"/>
        <end position="350"/>
    </location>
</feature>
<feature type="transmembrane region" description="Helical" evidence="1">
    <location>
        <begin position="226"/>
        <end position="245"/>
    </location>
</feature>